<feature type="transmembrane region" description="Helical" evidence="6">
    <location>
        <begin position="172"/>
        <end position="193"/>
    </location>
</feature>
<dbReference type="OrthoDB" id="1758248at2"/>
<proteinExistence type="inferred from homology"/>
<keyword evidence="3 6" id="KW-0812">Transmembrane</keyword>
<keyword evidence="5 6" id="KW-0472">Membrane</keyword>
<feature type="transmembrane region" description="Helical" evidence="6">
    <location>
        <begin position="146"/>
        <end position="165"/>
    </location>
</feature>
<accession>A0A1G9VL40</accession>
<dbReference type="Pfam" id="PF07947">
    <property type="entry name" value="YhhN"/>
    <property type="match status" value="1"/>
</dbReference>
<dbReference type="PANTHER" id="PTHR31885:SF6">
    <property type="entry name" value="GH04784P"/>
    <property type="match status" value="1"/>
</dbReference>
<evidence type="ECO:0000256" key="3">
    <source>
        <dbReference type="ARBA" id="ARBA00022692"/>
    </source>
</evidence>
<keyword evidence="4 6" id="KW-1133">Transmembrane helix</keyword>
<reference evidence="7 8" key="1">
    <citation type="submission" date="2016-10" db="EMBL/GenBank/DDBJ databases">
        <authorList>
            <person name="de Groot N.N."/>
        </authorList>
    </citation>
    <scope>NUCLEOTIDE SEQUENCE [LARGE SCALE GENOMIC DNA]</scope>
    <source>
        <strain evidence="7 8">CGMCC 1.5012</strain>
    </source>
</reference>
<feature type="transmembrane region" description="Helical" evidence="6">
    <location>
        <begin position="30"/>
        <end position="47"/>
    </location>
</feature>
<feature type="transmembrane region" description="Helical" evidence="6">
    <location>
        <begin position="205"/>
        <end position="226"/>
    </location>
</feature>
<name>A0A1G9VL40_9FIRM</name>
<evidence type="ECO:0000256" key="5">
    <source>
        <dbReference type="ARBA" id="ARBA00023136"/>
    </source>
</evidence>
<evidence type="ECO:0000256" key="6">
    <source>
        <dbReference type="SAM" id="Phobius"/>
    </source>
</evidence>
<protein>
    <submittedName>
        <fullName evidence="7">Uncharacterized membrane protein YhhN</fullName>
    </submittedName>
</protein>
<feature type="transmembrane region" description="Helical" evidence="6">
    <location>
        <begin position="114"/>
        <end position="134"/>
    </location>
</feature>
<dbReference type="PANTHER" id="PTHR31885">
    <property type="entry name" value="GH04784P"/>
    <property type="match status" value="1"/>
</dbReference>
<keyword evidence="8" id="KW-1185">Reference proteome</keyword>
<dbReference type="Proteomes" id="UP000199182">
    <property type="component" value="Unassembled WGS sequence"/>
</dbReference>
<dbReference type="GO" id="GO:0016020">
    <property type="term" value="C:membrane"/>
    <property type="evidence" value="ECO:0007669"/>
    <property type="project" value="UniProtKB-SubCell"/>
</dbReference>
<evidence type="ECO:0000256" key="2">
    <source>
        <dbReference type="ARBA" id="ARBA00007375"/>
    </source>
</evidence>
<feature type="transmembrane region" description="Helical" evidence="6">
    <location>
        <begin position="54"/>
        <end position="74"/>
    </location>
</feature>
<dbReference type="AlphaFoldDB" id="A0A1G9VL40"/>
<comment type="subcellular location">
    <subcellularLocation>
        <location evidence="1">Membrane</location>
        <topology evidence="1">Multi-pass membrane protein</topology>
    </subcellularLocation>
</comment>
<evidence type="ECO:0000313" key="7">
    <source>
        <dbReference type="EMBL" id="SDM72889.1"/>
    </source>
</evidence>
<evidence type="ECO:0000313" key="8">
    <source>
        <dbReference type="Proteomes" id="UP000199182"/>
    </source>
</evidence>
<sequence length="227" mass="24958">MIIALCAGMGISLAAYLQRSLKGGYVSQQMTKAVTSLFFIMIALAAYNQHKGDIYYFSLVLLGLICSLVGDILIQTQKADVRYDKQMLACGIGAFFVAHCFYIAAFIHLAPFRLWDIVIFAAAYAVLRLIFILAKLNFGKLLTASYIYLGAIMLMFTKALSLTLSGGRFTTLSILLLTGASLFVISDFILTFLNFYPPCKNNRVASLAVTVTYYVAQALFALSILLV</sequence>
<dbReference type="STRING" id="258515.SAMN05192585_10437"/>
<dbReference type="GO" id="GO:0016787">
    <property type="term" value="F:hydrolase activity"/>
    <property type="evidence" value="ECO:0007669"/>
    <property type="project" value="TreeGrafter"/>
</dbReference>
<dbReference type="RefSeq" id="WP_092637963.1">
    <property type="nucleotide sequence ID" value="NZ_FNID01000004.1"/>
</dbReference>
<organism evidence="7 8">
    <name type="scientific">Acetanaerobacterium elongatum</name>
    <dbReference type="NCBI Taxonomy" id="258515"/>
    <lineage>
        <taxon>Bacteria</taxon>
        <taxon>Bacillati</taxon>
        <taxon>Bacillota</taxon>
        <taxon>Clostridia</taxon>
        <taxon>Eubacteriales</taxon>
        <taxon>Oscillospiraceae</taxon>
        <taxon>Acetanaerobacterium</taxon>
    </lineage>
</organism>
<dbReference type="InterPro" id="IPR012506">
    <property type="entry name" value="TMEM86B-like"/>
</dbReference>
<comment type="similarity">
    <text evidence="2">Belongs to the TMEM86 family.</text>
</comment>
<gene>
    <name evidence="7" type="ORF">SAMN05192585_10437</name>
</gene>
<dbReference type="EMBL" id="FNID01000004">
    <property type="protein sequence ID" value="SDM72889.1"/>
    <property type="molecule type" value="Genomic_DNA"/>
</dbReference>
<evidence type="ECO:0000256" key="4">
    <source>
        <dbReference type="ARBA" id="ARBA00022989"/>
    </source>
</evidence>
<feature type="transmembrane region" description="Helical" evidence="6">
    <location>
        <begin position="86"/>
        <end position="107"/>
    </location>
</feature>
<evidence type="ECO:0000256" key="1">
    <source>
        <dbReference type="ARBA" id="ARBA00004141"/>
    </source>
</evidence>